<gene>
    <name evidence="11" type="ORF">ENI96_03295</name>
</gene>
<dbReference type="FunFam" id="3.40.50.300:FF:000186">
    <property type="entry name" value="ATP-binding cassette sub-family B member 7, mitochondrial"/>
    <property type="match status" value="1"/>
</dbReference>
<dbReference type="CDD" id="cd18582">
    <property type="entry name" value="ABC_6TM_ATM1_ABCB7"/>
    <property type="match status" value="1"/>
</dbReference>
<dbReference type="InterPro" id="IPR017871">
    <property type="entry name" value="ABC_transporter-like_CS"/>
</dbReference>
<feature type="transmembrane region" description="Helical" evidence="8">
    <location>
        <begin position="125"/>
        <end position="148"/>
    </location>
</feature>
<dbReference type="InterPro" id="IPR003439">
    <property type="entry name" value="ABC_transporter-like_ATP-bd"/>
</dbReference>
<evidence type="ECO:0000256" key="4">
    <source>
        <dbReference type="ARBA" id="ARBA00022741"/>
    </source>
</evidence>
<dbReference type="EMBL" id="DRKP01000044">
    <property type="protein sequence ID" value="HEB95444.1"/>
    <property type="molecule type" value="Genomic_DNA"/>
</dbReference>
<accession>A0A831RM62</accession>
<dbReference type="GO" id="GO:0006879">
    <property type="term" value="P:intracellular iron ion homeostasis"/>
    <property type="evidence" value="ECO:0007669"/>
    <property type="project" value="TreeGrafter"/>
</dbReference>
<evidence type="ECO:0000256" key="3">
    <source>
        <dbReference type="ARBA" id="ARBA00022692"/>
    </source>
</evidence>
<feature type="transmembrane region" description="Helical" evidence="8">
    <location>
        <begin position="43"/>
        <end position="61"/>
    </location>
</feature>
<keyword evidence="6 8" id="KW-1133">Transmembrane helix</keyword>
<dbReference type="SMART" id="SM00382">
    <property type="entry name" value="AAA"/>
    <property type="match status" value="1"/>
</dbReference>
<dbReference type="CDD" id="cd03253">
    <property type="entry name" value="ABCC_ATM1_transporter"/>
    <property type="match status" value="1"/>
</dbReference>
<keyword evidence="7 8" id="KW-0472">Membrane</keyword>
<feature type="transmembrane region" description="Helical" evidence="8">
    <location>
        <begin position="238"/>
        <end position="260"/>
    </location>
</feature>
<dbReference type="PROSITE" id="PS50929">
    <property type="entry name" value="ABC_TM1F"/>
    <property type="match status" value="1"/>
</dbReference>
<evidence type="ECO:0000313" key="11">
    <source>
        <dbReference type="EMBL" id="HEB95444.1"/>
    </source>
</evidence>
<protein>
    <submittedName>
        <fullName evidence="11">ABC transporter ATP-binding protein/permease</fullName>
    </submittedName>
</protein>
<dbReference type="Proteomes" id="UP000886251">
    <property type="component" value="Unassembled WGS sequence"/>
</dbReference>
<feature type="domain" description="ABC transporter" evidence="9">
    <location>
        <begin position="332"/>
        <end position="566"/>
    </location>
</feature>
<dbReference type="PROSITE" id="PS00211">
    <property type="entry name" value="ABC_TRANSPORTER_1"/>
    <property type="match status" value="1"/>
</dbReference>
<name>A0A831RM62_9GAMM</name>
<dbReference type="InterPro" id="IPR011527">
    <property type="entry name" value="ABC1_TM_dom"/>
</dbReference>
<dbReference type="InterPro" id="IPR003593">
    <property type="entry name" value="AAA+_ATPase"/>
</dbReference>
<evidence type="ECO:0000256" key="7">
    <source>
        <dbReference type="ARBA" id="ARBA00023136"/>
    </source>
</evidence>
<dbReference type="GO" id="GO:0005886">
    <property type="term" value="C:plasma membrane"/>
    <property type="evidence" value="ECO:0007669"/>
    <property type="project" value="UniProtKB-SubCell"/>
</dbReference>
<dbReference type="PROSITE" id="PS50893">
    <property type="entry name" value="ABC_TRANSPORTER_2"/>
    <property type="match status" value="1"/>
</dbReference>
<dbReference type="PANTHER" id="PTHR24221:SF402">
    <property type="entry name" value="IRON-SULFUR CLUSTERS TRANSPORTER ABCB7, MITOCHONDRIAL"/>
    <property type="match status" value="1"/>
</dbReference>
<feature type="domain" description="ABC transmembrane type-1" evidence="10">
    <location>
        <begin position="13"/>
        <end position="296"/>
    </location>
</feature>
<keyword evidence="3 8" id="KW-0812">Transmembrane</keyword>
<evidence type="ECO:0000256" key="1">
    <source>
        <dbReference type="ARBA" id="ARBA00004651"/>
    </source>
</evidence>
<dbReference type="GO" id="GO:0016887">
    <property type="term" value="F:ATP hydrolysis activity"/>
    <property type="evidence" value="ECO:0007669"/>
    <property type="project" value="InterPro"/>
</dbReference>
<dbReference type="Pfam" id="PF00005">
    <property type="entry name" value="ABC_tran"/>
    <property type="match status" value="1"/>
</dbReference>
<keyword evidence="4" id="KW-0547">Nucleotide-binding</keyword>
<evidence type="ECO:0000256" key="6">
    <source>
        <dbReference type="ARBA" id="ARBA00022989"/>
    </source>
</evidence>
<feature type="transmembrane region" description="Helical" evidence="8">
    <location>
        <begin position="154"/>
        <end position="174"/>
    </location>
</feature>
<keyword evidence="2" id="KW-0813">Transport</keyword>
<dbReference type="AlphaFoldDB" id="A0A831RM62"/>
<feature type="transmembrane region" description="Helical" evidence="8">
    <location>
        <begin position="272"/>
        <end position="293"/>
    </location>
</feature>
<proteinExistence type="predicted"/>
<dbReference type="GO" id="GO:0005524">
    <property type="term" value="F:ATP binding"/>
    <property type="evidence" value="ECO:0007669"/>
    <property type="project" value="UniProtKB-KW"/>
</dbReference>
<dbReference type="Gene3D" id="1.20.1560.10">
    <property type="entry name" value="ABC transporter type 1, transmembrane domain"/>
    <property type="match status" value="1"/>
</dbReference>
<organism evidence="11">
    <name type="scientific">Sedimenticola thiotaurini</name>
    <dbReference type="NCBI Taxonomy" id="1543721"/>
    <lineage>
        <taxon>Bacteria</taxon>
        <taxon>Pseudomonadati</taxon>
        <taxon>Pseudomonadota</taxon>
        <taxon>Gammaproteobacteria</taxon>
        <taxon>Chromatiales</taxon>
        <taxon>Sedimenticolaceae</taxon>
        <taxon>Sedimenticola</taxon>
    </lineage>
</organism>
<dbReference type="InterPro" id="IPR039421">
    <property type="entry name" value="Type_1_exporter"/>
</dbReference>
<reference evidence="11" key="1">
    <citation type="journal article" date="2020" name="mSystems">
        <title>Genome- and Community-Level Interaction Insights into Carbon Utilization and Element Cycling Functions of Hydrothermarchaeota in Hydrothermal Sediment.</title>
        <authorList>
            <person name="Zhou Z."/>
            <person name="Liu Y."/>
            <person name="Xu W."/>
            <person name="Pan J."/>
            <person name="Luo Z.H."/>
            <person name="Li M."/>
        </authorList>
    </citation>
    <scope>NUCLEOTIDE SEQUENCE [LARGE SCALE GENOMIC DNA]</scope>
    <source>
        <strain evidence="11">HyVt-443</strain>
    </source>
</reference>
<dbReference type="InterPro" id="IPR036640">
    <property type="entry name" value="ABC1_TM_sf"/>
</dbReference>
<evidence type="ECO:0000259" key="9">
    <source>
        <dbReference type="PROSITE" id="PS50893"/>
    </source>
</evidence>
<dbReference type="Pfam" id="PF00664">
    <property type="entry name" value="ABC_membrane"/>
    <property type="match status" value="1"/>
</dbReference>
<keyword evidence="5 11" id="KW-0067">ATP-binding</keyword>
<evidence type="ECO:0000256" key="5">
    <source>
        <dbReference type="ARBA" id="ARBA00022840"/>
    </source>
</evidence>
<dbReference type="InterPro" id="IPR027417">
    <property type="entry name" value="P-loop_NTPase"/>
</dbReference>
<dbReference type="SUPFAM" id="SSF90123">
    <property type="entry name" value="ABC transporter transmembrane region"/>
    <property type="match status" value="1"/>
</dbReference>
<comment type="caution">
    <text evidence="11">The sequence shown here is derived from an EMBL/GenBank/DDBJ whole genome shotgun (WGS) entry which is preliminary data.</text>
</comment>
<comment type="subcellular location">
    <subcellularLocation>
        <location evidence="1">Cell membrane</location>
        <topology evidence="1">Multi-pass membrane protein</topology>
    </subcellularLocation>
</comment>
<dbReference type="Gene3D" id="3.40.50.300">
    <property type="entry name" value="P-loop containing nucleotide triphosphate hydrolases"/>
    <property type="match status" value="1"/>
</dbReference>
<dbReference type="SUPFAM" id="SSF52540">
    <property type="entry name" value="P-loop containing nucleoside triphosphate hydrolases"/>
    <property type="match status" value="1"/>
</dbReference>
<evidence type="ECO:0000259" key="10">
    <source>
        <dbReference type="PROSITE" id="PS50929"/>
    </source>
</evidence>
<dbReference type="GO" id="GO:0140359">
    <property type="term" value="F:ABC-type transporter activity"/>
    <property type="evidence" value="ECO:0007669"/>
    <property type="project" value="InterPro"/>
</dbReference>
<sequence>MIPFLRVYRGRALFALVCLVLAKLANVGIPLVLKQIVDVMDAAGRAVLVLPVALLLGYGALRLASSLFNELRDVVFARVRFHAMRRLSTRVLHHLHQLSLRFHLERRTGAISRDLERGTRSVSAILNYLVFSILPMLVEFSLVAVVLLTQYDPVFTLVTFATVAVYIGFTFLVTEWRMDHRHAMNRLESEANGQALDSLINYETVKYFGNEGLELERFDRTLGEWEGTAVKSQTSMSLLNFGQGAIIAVGVTLIMLFAAHGVVEGEMSLGDLVLVNAFLLQLFIPLNFLGMVYRQIKYSLADMDLIFKLLDREPEIRDRDGARPLQLQRGAVRFEQVDFAYQPDRPILHQVDFAIGPGEKVAVVGHSGAGKSTLSRLLFRFYDVTGGRVLIDGQDVRDVTQESLRRVIGIVPQDTVLFNDTIYYNILYGRPDAAREEVEQAAAMAHIRDFIESLPQGWDTLVGERGLKLSGGEKQRVAIARAILKRPRILVFDEATSSLDSHTEQAILETLGEVAENHTTLVIAHRLSTVVDAHRILVMEQGRIVEQGSHRQLLQRRGVYQAMWRLQQQERQVLEAGA</sequence>
<dbReference type="PANTHER" id="PTHR24221">
    <property type="entry name" value="ATP-BINDING CASSETTE SUB-FAMILY B"/>
    <property type="match status" value="1"/>
</dbReference>
<evidence type="ECO:0000256" key="8">
    <source>
        <dbReference type="SAM" id="Phobius"/>
    </source>
</evidence>
<evidence type="ECO:0000256" key="2">
    <source>
        <dbReference type="ARBA" id="ARBA00022448"/>
    </source>
</evidence>